<organism evidence="2 3">
    <name type="scientific">Aureobasidium namibiae CBS 147.97</name>
    <dbReference type="NCBI Taxonomy" id="1043004"/>
    <lineage>
        <taxon>Eukaryota</taxon>
        <taxon>Fungi</taxon>
        <taxon>Dikarya</taxon>
        <taxon>Ascomycota</taxon>
        <taxon>Pezizomycotina</taxon>
        <taxon>Dothideomycetes</taxon>
        <taxon>Dothideomycetidae</taxon>
        <taxon>Dothideales</taxon>
        <taxon>Saccotheciaceae</taxon>
        <taxon>Aureobasidium</taxon>
    </lineage>
</organism>
<dbReference type="InterPro" id="IPR009057">
    <property type="entry name" value="Homeodomain-like_sf"/>
</dbReference>
<name>A0A074W5Q3_9PEZI</name>
<feature type="non-terminal residue" evidence="2">
    <location>
        <position position="72"/>
    </location>
</feature>
<dbReference type="OrthoDB" id="3923740at2759"/>
<evidence type="ECO:0000313" key="2">
    <source>
        <dbReference type="EMBL" id="KEQ68173.1"/>
    </source>
</evidence>
<dbReference type="SUPFAM" id="SSF46689">
    <property type="entry name" value="Homeodomain-like"/>
    <property type="match status" value="1"/>
</dbReference>
<evidence type="ECO:0000259" key="1">
    <source>
        <dbReference type="Pfam" id="PF05225"/>
    </source>
</evidence>
<evidence type="ECO:0000313" key="3">
    <source>
        <dbReference type="Proteomes" id="UP000027730"/>
    </source>
</evidence>
<reference evidence="2 3" key="1">
    <citation type="journal article" date="2014" name="BMC Genomics">
        <title>Genome sequencing of four Aureobasidium pullulans varieties: biotechnological potential, stress tolerance, and description of new species.</title>
        <authorList>
            <person name="Gostin Ar C."/>
            <person name="Ohm R.A."/>
            <person name="Kogej T."/>
            <person name="Sonjak S."/>
            <person name="Turk M."/>
            <person name="Zajc J."/>
            <person name="Zalar P."/>
            <person name="Grube M."/>
            <person name="Sun H."/>
            <person name="Han J."/>
            <person name="Sharma A."/>
            <person name="Chiniquy J."/>
            <person name="Ngan C.Y."/>
            <person name="Lipzen A."/>
            <person name="Barry K."/>
            <person name="Grigoriev I.V."/>
            <person name="Gunde-Cimerman N."/>
        </authorList>
    </citation>
    <scope>NUCLEOTIDE SEQUENCE [LARGE SCALE GENOMIC DNA]</scope>
    <source>
        <strain evidence="2 3">CBS 147.97</strain>
    </source>
</reference>
<feature type="non-terminal residue" evidence="2">
    <location>
        <position position="1"/>
    </location>
</feature>
<accession>A0A074W5Q3</accession>
<feature type="domain" description="HTH psq-type" evidence="1">
    <location>
        <begin position="3"/>
        <end position="43"/>
    </location>
</feature>
<dbReference type="EMBL" id="KL584736">
    <property type="protein sequence ID" value="KEQ68173.1"/>
    <property type="molecule type" value="Genomic_DNA"/>
</dbReference>
<proteinExistence type="predicted"/>
<dbReference type="InterPro" id="IPR007889">
    <property type="entry name" value="HTH_Psq"/>
</dbReference>
<dbReference type="Pfam" id="PF05225">
    <property type="entry name" value="HTH_psq"/>
    <property type="match status" value="1"/>
</dbReference>
<sequence length="72" mass="8220">QREQQIQLALEDFRTGGCTSIRAAGTAYGIPESTLRARLNGTPNQRTAHQHRKRLSVLQEKFLVDWILEQES</sequence>
<protein>
    <recommendedName>
        <fullName evidence="1">HTH psq-type domain-containing protein</fullName>
    </recommendedName>
</protein>
<dbReference type="Gene3D" id="1.10.10.60">
    <property type="entry name" value="Homeodomain-like"/>
    <property type="match status" value="1"/>
</dbReference>
<dbReference type="Proteomes" id="UP000027730">
    <property type="component" value="Unassembled WGS sequence"/>
</dbReference>
<dbReference type="AlphaFoldDB" id="A0A074W5Q3"/>
<dbReference type="GeneID" id="25408240"/>
<dbReference type="HOGENOM" id="CLU_013929_8_5_1"/>
<gene>
    <name evidence="2" type="ORF">M436DRAFT_30661</name>
</gene>
<dbReference type="GO" id="GO:0003677">
    <property type="term" value="F:DNA binding"/>
    <property type="evidence" value="ECO:0007669"/>
    <property type="project" value="InterPro"/>
</dbReference>
<dbReference type="RefSeq" id="XP_013422346.1">
    <property type="nucleotide sequence ID" value="XM_013566892.1"/>
</dbReference>
<keyword evidence="3" id="KW-1185">Reference proteome</keyword>